<name>A0A0J6VZ55_9MYCO</name>
<dbReference type="PATRIC" id="fig|37916.4.peg.3633"/>
<dbReference type="SMR" id="A0A0J6VZ55"/>
<dbReference type="RefSeq" id="WP_048471198.1">
    <property type="nucleotide sequence ID" value="NZ_JYNL01000032.1"/>
</dbReference>
<keyword evidence="2" id="KW-1185">Reference proteome</keyword>
<dbReference type="AlphaFoldDB" id="A0A0J6VZ55"/>
<organism evidence="1 2">
    <name type="scientific">Mycolicibacterium chlorophenolicum</name>
    <dbReference type="NCBI Taxonomy" id="37916"/>
    <lineage>
        <taxon>Bacteria</taxon>
        <taxon>Bacillati</taxon>
        <taxon>Actinomycetota</taxon>
        <taxon>Actinomycetes</taxon>
        <taxon>Mycobacteriales</taxon>
        <taxon>Mycobacteriaceae</taxon>
        <taxon>Mycolicibacterium</taxon>
    </lineage>
</organism>
<dbReference type="InterPro" id="IPR009072">
    <property type="entry name" value="Histone-fold"/>
</dbReference>
<dbReference type="SUPFAM" id="SSF47113">
    <property type="entry name" value="Histone-fold"/>
    <property type="match status" value="1"/>
</dbReference>
<dbReference type="Pfam" id="PF09123">
    <property type="entry name" value="DUF1931"/>
    <property type="match status" value="1"/>
</dbReference>
<gene>
    <name evidence="1" type="ORF">MCHLDSM_03697</name>
</gene>
<dbReference type="Proteomes" id="UP000036513">
    <property type="component" value="Unassembled WGS sequence"/>
</dbReference>
<dbReference type="CDD" id="cd22923">
    <property type="entry name" value="HFD_Aq328-like_rpt2"/>
    <property type="match status" value="1"/>
</dbReference>
<reference evidence="1 2" key="1">
    <citation type="journal article" date="2015" name="Genome Biol. Evol.">
        <title>Characterization of Three Mycobacterium spp. with Potential Use in Bioremediation by Genome Sequencing and Comparative Genomics.</title>
        <authorList>
            <person name="Das S."/>
            <person name="Pettersson B.M."/>
            <person name="Behra P.R."/>
            <person name="Ramesh M."/>
            <person name="Dasgupta S."/>
            <person name="Bhattacharya A."/>
            <person name="Kirsebom L.A."/>
        </authorList>
    </citation>
    <scope>NUCLEOTIDE SEQUENCE [LARGE SCALE GENOMIC DNA]</scope>
    <source>
        <strain evidence="1 2">DSM 43826</strain>
    </source>
</reference>
<dbReference type="Gene3D" id="1.10.20.10">
    <property type="entry name" value="Histone, subunit A"/>
    <property type="match status" value="1"/>
</dbReference>
<evidence type="ECO:0000313" key="1">
    <source>
        <dbReference type="EMBL" id="KMO74748.1"/>
    </source>
</evidence>
<dbReference type="STRING" id="37916.MCHLDSM_03697"/>
<protein>
    <submittedName>
        <fullName evidence="1">Uncharacterized protein</fullName>
    </submittedName>
</protein>
<evidence type="ECO:0000313" key="2">
    <source>
        <dbReference type="Proteomes" id="UP000036513"/>
    </source>
</evidence>
<dbReference type="InterPro" id="IPR015207">
    <property type="entry name" value="DUF1931"/>
</dbReference>
<proteinExistence type="predicted"/>
<accession>A0A0J6VZ55</accession>
<sequence length="107" mass="12241">MSHPTAIPLYERFFRSAAGIKVDKNDLRRFREFAKLDEADEVRELLSQAMRRPPAEVSFSESAGRLLVELFGGLSIALARSFTVIDPTVKNPSTEHWDRAFVFRMLL</sequence>
<dbReference type="GO" id="GO:0046982">
    <property type="term" value="F:protein heterodimerization activity"/>
    <property type="evidence" value="ECO:0007669"/>
    <property type="project" value="InterPro"/>
</dbReference>
<comment type="caution">
    <text evidence="1">The sequence shown here is derived from an EMBL/GenBank/DDBJ whole genome shotgun (WGS) entry which is preliminary data.</text>
</comment>
<dbReference type="EMBL" id="JYNL01000032">
    <property type="protein sequence ID" value="KMO74748.1"/>
    <property type="molecule type" value="Genomic_DNA"/>
</dbReference>